<organism evidence="1 2">
    <name type="scientific">Spirosoma arboris</name>
    <dbReference type="NCBI Taxonomy" id="2682092"/>
    <lineage>
        <taxon>Bacteria</taxon>
        <taxon>Pseudomonadati</taxon>
        <taxon>Bacteroidota</taxon>
        <taxon>Cytophagia</taxon>
        <taxon>Cytophagales</taxon>
        <taxon>Cytophagaceae</taxon>
        <taxon>Spirosoma</taxon>
    </lineage>
</organism>
<dbReference type="GO" id="GO:0004806">
    <property type="term" value="F:triacylglycerol lipase activity"/>
    <property type="evidence" value="ECO:0007669"/>
    <property type="project" value="InterPro"/>
</dbReference>
<dbReference type="EMBL" id="WPIN01000008">
    <property type="protein sequence ID" value="MVM32694.1"/>
    <property type="molecule type" value="Genomic_DNA"/>
</dbReference>
<proteinExistence type="predicted"/>
<dbReference type="GO" id="GO:0016042">
    <property type="term" value="P:lipid catabolic process"/>
    <property type="evidence" value="ECO:0007669"/>
    <property type="project" value="InterPro"/>
</dbReference>
<gene>
    <name evidence="1" type="ORF">GO755_21820</name>
</gene>
<dbReference type="PROSITE" id="PS51257">
    <property type="entry name" value="PROKAR_LIPOPROTEIN"/>
    <property type="match status" value="1"/>
</dbReference>
<dbReference type="InterPro" id="IPR029058">
    <property type="entry name" value="AB_hydrolase_fold"/>
</dbReference>
<dbReference type="SUPFAM" id="SSF53474">
    <property type="entry name" value="alpha/beta-Hydrolases"/>
    <property type="match status" value="1"/>
</dbReference>
<dbReference type="Pfam" id="PF03583">
    <property type="entry name" value="LIP"/>
    <property type="match status" value="1"/>
</dbReference>
<evidence type="ECO:0000313" key="2">
    <source>
        <dbReference type="Proteomes" id="UP000436006"/>
    </source>
</evidence>
<dbReference type="PANTHER" id="PTHR34853:SF1">
    <property type="entry name" value="LIPASE 5"/>
    <property type="match status" value="1"/>
</dbReference>
<dbReference type="Gene3D" id="3.40.50.1820">
    <property type="entry name" value="alpha/beta hydrolase"/>
    <property type="match status" value="1"/>
</dbReference>
<dbReference type="Gene3D" id="1.10.260.160">
    <property type="match status" value="1"/>
</dbReference>
<sequence length="393" mass="44135">MNKPVQYLIYSLFLFFLACQPIPVVRKPVLVSTNQIVFYDNSILKRLSSSNDSLIYQPADYQVSINRISYQTTLYDGTPITASGIVYLPSQLTETKKAYPLLSFQHPTAYSNAEAPSGTNFASPSFSYPLYFATHGYIVACPDYIGYGITDKIPHDYEYRQSLANATVDMLLATKEFLAQKSLTWAGKVFLAGYSEGGYATLSAQKLLENTYSTEFQLAGSSCGAGPYAMPAFFDYLTKKQTSGGVANYLYIWEVLSYDRIYALNKPISYYFKSPYAEQITQSIDNARSITASFDQLCTDQFKADVLNPSSSFRKALNDNDLTNWSTQTPTQLIHSQQDEIIPFLTSLQTYTAMKQQGSSKLSLVALATGFHVPTEVIFMRRSLNWFEQLKNK</sequence>
<dbReference type="Proteomes" id="UP000436006">
    <property type="component" value="Unassembled WGS sequence"/>
</dbReference>
<keyword evidence="2" id="KW-1185">Reference proteome</keyword>
<dbReference type="PIRSF" id="PIRSF029171">
    <property type="entry name" value="Esterase_LipA"/>
    <property type="match status" value="1"/>
</dbReference>
<evidence type="ECO:0000313" key="1">
    <source>
        <dbReference type="EMBL" id="MVM32694.1"/>
    </source>
</evidence>
<dbReference type="PANTHER" id="PTHR34853">
    <property type="match status" value="1"/>
</dbReference>
<reference evidence="1 2" key="1">
    <citation type="submission" date="2019-12" db="EMBL/GenBank/DDBJ databases">
        <title>Spirosoma sp. HMF4905 genome sequencing and assembly.</title>
        <authorList>
            <person name="Kang H."/>
            <person name="Cha I."/>
            <person name="Kim H."/>
            <person name="Joh K."/>
        </authorList>
    </citation>
    <scope>NUCLEOTIDE SEQUENCE [LARGE SCALE GENOMIC DNA]</scope>
    <source>
        <strain evidence="1 2">HMF4905</strain>
    </source>
</reference>
<dbReference type="AlphaFoldDB" id="A0A7K1SG37"/>
<comment type="caution">
    <text evidence="1">The sequence shown here is derived from an EMBL/GenBank/DDBJ whole genome shotgun (WGS) entry which is preliminary data.</text>
</comment>
<dbReference type="InterPro" id="IPR005152">
    <property type="entry name" value="Lipase_secreted"/>
</dbReference>
<name>A0A7K1SG37_9BACT</name>
<protein>
    <submittedName>
        <fullName evidence="1">Prolyl oligopeptidase family serine peptidase</fullName>
    </submittedName>
</protein>
<accession>A0A7K1SG37</accession>